<sequence>MSLDKESGWGKSIPVPSVQEIVRNDSQNVPERFVKDHEDRPTEDSFFHSDFPNIPIIDFSLLIKGDAEQLNKLDFACKELGFFQIVNHRVAEEVLSNVRAAVARFFDLSLEEKKKYSMVENDIQGYGQLFVVSEEQKLDWNDMLFLITSPIEYRNMKYWPLGLPGFKKAVEEYSIEVQKVMEELLASLSVLMGMDKNGLKRLHGVMKQSMRMNYYPPCSQPDLVLGLSLHSDVGTLTVILQDGDITGLQVKYEGKWIPVKPIPDSLVVNIADVTEVWSNGMYKSSEHRAVTNANKARMSIATFLYPEDEAEISPVESMMQDRPRMYRNVKQIDYARHRLGKKLDGKANINSLKLEKRA</sequence>
<dbReference type="AlphaFoldDB" id="A0A2P5CIY1"/>
<comment type="caution">
    <text evidence="8">The sequence shown here is derived from an EMBL/GenBank/DDBJ whole genome shotgun (WGS) entry which is preliminary data.</text>
</comment>
<evidence type="ECO:0000313" key="8">
    <source>
        <dbReference type="EMBL" id="PON61012.1"/>
    </source>
</evidence>
<dbReference type="PROSITE" id="PS51471">
    <property type="entry name" value="FE2OG_OXY"/>
    <property type="match status" value="1"/>
</dbReference>
<keyword evidence="4 5" id="KW-0408">Iron</keyword>
<feature type="domain" description="Fe2OG dioxygenase" evidence="7">
    <location>
        <begin position="206"/>
        <end position="306"/>
    </location>
</feature>
<dbReference type="FunFam" id="2.60.120.330:FF:000079">
    <property type="entry name" value="Protein SRG1"/>
    <property type="match status" value="1"/>
</dbReference>
<dbReference type="Pfam" id="PF03171">
    <property type="entry name" value="2OG-FeII_Oxy"/>
    <property type="match status" value="1"/>
</dbReference>
<dbReference type="EMBL" id="JXTC01000359">
    <property type="protein sequence ID" value="PON61012.1"/>
    <property type="molecule type" value="Genomic_DNA"/>
</dbReference>
<dbReference type="SUPFAM" id="SSF51197">
    <property type="entry name" value="Clavaminate synthase-like"/>
    <property type="match status" value="1"/>
</dbReference>
<dbReference type="OrthoDB" id="288590at2759"/>
<dbReference type="GO" id="GO:0031418">
    <property type="term" value="F:L-ascorbic acid binding"/>
    <property type="evidence" value="ECO:0007669"/>
    <property type="project" value="UniProtKB-KW"/>
</dbReference>
<evidence type="ECO:0000256" key="4">
    <source>
        <dbReference type="ARBA" id="ARBA00023004"/>
    </source>
</evidence>
<dbReference type="GO" id="GO:0046872">
    <property type="term" value="F:metal ion binding"/>
    <property type="evidence" value="ECO:0007669"/>
    <property type="project" value="UniProtKB-KW"/>
</dbReference>
<proteinExistence type="inferred from homology"/>
<name>A0A2P5CIY1_TREOI</name>
<protein>
    <submittedName>
        <fullName evidence="8">Oxoglutarate/iron-dependent dioxygenase</fullName>
    </submittedName>
</protein>
<evidence type="ECO:0000256" key="3">
    <source>
        <dbReference type="ARBA" id="ARBA00022896"/>
    </source>
</evidence>
<keyword evidence="9" id="KW-1185">Reference proteome</keyword>
<organism evidence="8 9">
    <name type="scientific">Trema orientale</name>
    <name type="common">Charcoal tree</name>
    <name type="synonym">Celtis orientalis</name>
    <dbReference type="NCBI Taxonomy" id="63057"/>
    <lineage>
        <taxon>Eukaryota</taxon>
        <taxon>Viridiplantae</taxon>
        <taxon>Streptophyta</taxon>
        <taxon>Embryophyta</taxon>
        <taxon>Tracheophyta</taxon>
        <taxon>Spermatophyta</taxon>
        <taxon>Magnoliopsida</taxon>
        <taxon>eudicotyledons</taxon>
        <taxon>Gunneridae</taxon>
        <taxon>Pentapetalae</taxon>
        <taxon>rosids</taxon>
        <taxon>fabids</taxon>
        <taxon>Rosales</taxon>
        <taxon>Cannabaceae</taxon>
        <taxon>Trema</taxon>
    </lineage>
</organism>
<dbReference type="PANTHER" id="PTHR47991">
    <property type="entry name" value="OXOGLUTARATE/IRON-DEPENDENT DIOXYGENASE"/>
    <property type="match status" value="1"/>
</dbReference>
<dbReference type="InterPro" id="IPR044861">
    <property type="entry name" value="IPNS-like_FE2OG_OXY"/>
</dbReference>
<evidence type="ECO:0000256" key="2">
    <source>
        <dbReference type="ARBA" id="ARBA00022723"/>
    </source>
</evidence>
<feature type="region of interest" description="Disordered" evidence="6">
    <location>
        <begin position="1"/>
        <end position="24"/>
    </location>
</feature>
<keyword evidence="3" id="KW-0847">Vitamin C</keyword>
<dbReference type="InterPro" id="IPR026992">
    <property type="entry name" value="DIOX_N"/>
</dbReference>
<dbReference type="Gene3D" id="2.60.120.330">
    <property type="entry name" value="B-lactam Antibiotic, Isopenicillin N Synthase, Chain"/>
    <property type="match status" value="1"/>
</dbReference>
<evidence type="ECO:0000313" key="9">
    <source>
        <dbReference type="Proteomes" id="UP000237000"/>
    </source>
</evidence>
<dbReference type="InterPro" id="IPR027443">
    <property type="entry name" value="IPNS-like_sf"/>
</dbReference>
<dbReference type="Pfam" id="PF14226">
    <property type="entry name" value="DIOX_N"/>
    <property type="match status" value="1"/>
</dbReference>
<keyword evidence="8" id="KW-0223">Dioxygenase</keyword>
<keyword evidence="5" id="KW-0560">Oxidoreductase</keyword>
<dbReference type="Proteomes" id="UP000237000">
    <property type="component" value="Unassembled WGS sequence"/>
</dbReference>
<dbReference type="InParanoid" id="A0A2P5CIY1"/>
<gene>
    <name evidence="8" type="ORF">TorRG33x02_283220</name>
</gene>
<evidence type="ECO:0000256" key="6">
    <source>
        <dbReference type="SAM" id="MobiDB-lite"/>
    </source>
</evidence>
<keyword evidence="2 5" id="KW-0479">Metal-binding</keyword>
<comment type="similarity">
    <text evidence="1 5">Belongs to the iron/ascorbate-dependent oxidoreductase family.</text>
</comment>
<reference evidence="9" key="1">
    <citation type="submission" date="2016-06" db="EMBL/GenBank/DDBJ databases">
        <title>Parallel loss of symbiosis genes in relatives of nitrogen-fixing non-legume Parasponia.</title>
        <authorList>
            <person name="Van Velzen R."/>
            <person name="Holmer R."/>
            <person name="Bu F."/>
            <person name="Rutten L."/>
            <person name="Van Zeijl A."/>
            <person name="Liu W."/>
            <person name="Santuari L."/>
            <person name="Cao Q."/>
            <person name="Sharma T."/>
            <person name="Shen D."/>
            <person name="Roswanjaya Y."/>
            <person name="Wardhani T."/>
            <person name="Kalhor M.S."/>
            <person name="Jansen J."/>
            <person name="Van den Hoogen J."/>
            <person name="Gungor B."/>
            <person name="Hartog M."/>
            <person name="Hontelez J."/>
            <person name="Verver J."/>
            <person name="Yang W.-C."/>
            <person name="Schijlen E."/>
            <person name="Repin R."/>
            <person name="Schilthuizen M."/>
            <person name="Schranz E."/>
            <person name="Heidstra R."/>
            <person name="Miyata K."/>
            <person name="Fedorova E."/>
            <person name="Kohlen W."/>
            <person name="Bisseling T."/>
            <person name="Smit S."/>
            <person name="Geurts R."/>
        </authorList>
    </citation>
    <scope>NUCLEOTIDE SEQUENCE [LARGE SCALE GENOMIC DNA]</scope>
    <source>
        <strain evidence="9">cv. RG33-2</strain>
    </source>
</reference>
<evidence type="ECO:0000256" key="1">
    <source>
        <dbReference type="ARBA" id="ARBA00008056"/>
    </source>
</evidence>
<accession>A0A2P5CIY1</accession>
<evidence type="ECO:0000256" key="5">
    <source>
        <dbReference type="RuleBase" id="RU003682"/>
    </source>
</evidence>
<dbReference type="GO" id="GO:0051213">
    <property type="term" value="F:dioxygenase activity"/>
    <property type="evidence" value="ECO:0007669"/>
    <property type="project" value="UniProtKB-KW"/>
</dbReference>
<evidence type="ECO:0000259" key="7">
    <source>
        <dbReference type="PROSITE" id="PS51471"/>
    </source>
</evidence>
<dbReference type="InterPro" id="IPR050295">
    <property type="entry name" value="Plant_2OG-oxidoreductases"/>
</dbReference>
<dbReference type="InterPro" id="IPR005123">
    <property type="entry name" value="Oxoglu/Fe-dep_dioxygenase_dom"/>
</dbReference>